<dbReference type="RefSeq" id="WP_106928021.1">
    <property type="nucleotide sequence ID" value="NZ_PYFT01000001.1"/>
</dbReference>
<evidence type="ECO:0000313" key="1">
    <source>
        <dbReference type="EMBL" id="PSR53415.1"/>
    </source>
</evidence>
<reference evidence="1 2" key="1">
    <citation type="submission" date="2018-03" db="EMBL/GenBank/DDBJ databases">
        <title>Adhaeribacter sp. HMF7605 Genome sequencing and assembly.</title>
        <authorList>
            <person name="Kang H."/>
            <person name="Kang J."/>
            <person name="Cha I."/>
            <person name="Kim H."/>
            <person name="Joh K."/>
        </authorList>
    </citation>
    <scope>NUCLEOTIDE SEQUENCE [LARGE SCALE GENOMIC DNA]</scope>
    <source>
        <strain evidence="1 2">HMF7605</strain>
    </source>
</reference>
<dbReference type="PANTHER" id="PTHR38471">
    <property type="entry name" value="FOUR HELIX BUNDLE PROTEIN"/>
    <property type="match status" value="1"/>
</dbReference>
<dbReference type="Gene3D" id="1.20.1440.60">
    <property type="entry name" value="23S rRNA-intervening sequence"/>
    <property type="match status" value="1"/>
</dbReference>
<comment type="caution">
    <text evidence="1">The sequence shown here is derived from an EMBL/GenBank/DDBJ whole genome shotgun (WGS) entry which is preliminary data.</text>
</comment>
<name>A0A2T2YD25_9BACT</name>
<dbReference type="InterPro" id="IPR036583">
    <property type="entry name" value="23S_rRNA_IVS_sf"/>
</dbReference>
<accession>A0A2T2YD25</accession>
<sequence>MEESGRLSKEQFVERFRQKTKNLALDVIRLAQSLPKTEEASILKRQLLRSATSVAANYRAACRARSSAEFYAKCSIVIEEADETLFWLELLTEANIIPEVKVANLMKEATEILSVMAKARKNTSK</sequence>
<dbReference type="AlphaFoldDB" id="A0A2T2YD25"/>
<dbReference type="NCBIfam" id="TIGR02436">
    <property type="entry name" value="four helix bundle protein"/>
    <property type="match status" value="1"/>
</dbReference>
<organism evidence="1 2">
    <name type="scientific">Adhaeribacter arboris</name>
    <dbReference type="NCBI Taxonomy" id="2072846"/>
    <lineage>
        <taxon>Bacteria</taxon>
        <taxon>Pseudomonadati</taxon>
        <taxon>Bacteroidota</taxon>
        <taxon>Cytophagia</taxon>
        <taxon>Cytophagales</taxon>
        <taxon>Hymenobacteraceae</taxon>
        <taxon>Adhaeribacter</taxon>
    </lineage>
</organism>
<gene>
    <name evidence="1" type="ORF">AHMF7605_07670</name>
</gene>
<dbReference type="InterPro" id="IPR012657">
    <property type="entry name" value="23S_rRNA-intervening_sequence"/>
</dbReference>
<dbReference type="OrthoDB" id="285993at2"/>
<dbReference type="EMBL" id="PYFT01000001">
    <property type="protein sequence ID" value="PSR53415.1"/>
    <property type="molecule type" value="Genomic_DNA"/>
</dbReference>
<dbReference type="SUPFAM" id="SSF158446">
    <property type="entry name" value="IVS-encoded protein-like"/>
    <property type="match status" value="1"/>
</dbReference>
<dbReference type="PANTHER" id="PTHR38471:SF2">
    <property type="entry name" value="FOUR HELIX BUNDLE PROTEIN"/>
    <property type="match status" value="1"/>
</dbReference>
<dbReference type="Pfam" id="PF05635">
    <property type="entry name" value="23S_rRNA_IVP"/>
    <property type="match status" value="1"/>
</dbReference>
<keyword evidence="2" id="KW-1185">Reference proteome</keyword>
<dbReference type="PIRSF" id="PIRSF035652">
    <property type="entry name" value="CHP02436"/>
    <property type="match status" value="1"/>
</dbReference>
<dbReference type="Proteomes" id="UP000240357">
    <property type="component" value="Unassembled WGS sequence"/>
</dbReference>
<proteinExistence type="predicted"/>
<protein>
    <submittedName>
        <fullName evidence="1">Four helix bundle protein</fullName>
    </submittedName>
</protein>
<evidence type="ECO:0000313" key="2">
    <source>
        <dbReference type="Proteomes" id="UP000240357"/>
    </source>
</evidence>